<proteinExistence type="predicted"/>
<dbReference type="AlphaFoldDB" id="A0A919W0A2"/>
<sequence>MSRRAGVRYTRHMREEKMSGGVLHFVGRSLDSMYDLLTGVLADSSPYGTLYALLRDWADDEREPWDVIRRKTRFIGVVSRRLGGAEAVPEEMGRDAH</sequence>
<dbReference type="Proteomes" id="UP000680865">
    <property type="component" value="Unassembled WGS sequence"/>
</dbReference>
<evidence type="ECO:0000313" key="1">
    <source>
        <dbReference type="EMBL" id="GIM83543.1"/>
    </source>
</evidence>
<comment type="caution">
    <text evidence="1">The sequence shown here is derived from an EMBL/GenBank/DDBJ whole genome shotgun (WGS) entry which is preliminary data.</text>
</comment>
<evidence type="ECO:0000313" key="2">
    <source>
        <dbReference type="Proteomes" id="UP000680865"/>
    </source>
</evidence>
<gene>
    <name evidence="1" type="ORF">Aco04nite_87080</name>
</gene>
<keyword evidence="2" id="KW-1185">Reference proteome</keyword>
<accession>A0A919W0A2</accession>
<protein>
    <submittedName>
        <fullName evidence="1">Uncharacterized protein</fullName>
    </submittedName>
</protein>
<organism evidence="1 2">
    <name type="scientific">Winogradskya consettensis</name>
    <dbReference type="NCBI Taxonomy" id="113560"/>
    <lineage>
        <taxon>Bacteria</taxon>
        <taxon>Bacillati</taxon>
        <taxon>Actinomycetota</taxon>
        <taxon>Actinomycetes</taxon>
        <taxon>Micromonosporales</taxon>
        <taxon>Micromonosporaceae</taxon>
        <taxon>Winogradskya</taxon>
    </lineage>
</organism>
<dbReference type="EMBL" id="BOQP01000057">
    <property type="protein sequence ID" value="GIM83543.1"/>
    <property type="molecule type" value="Genomic_DNA"/>
</dbReference>
<name>A0A919W0A2_9ACTN</name>
<reference evidence="1" key="1">
    <citation type="submission" date="2021-03" db="EMBL/GenBank/DDBJ databases">
        <title>Whole genome shotgun sequence of Actinoplanes consettensis NBRC 14913.</title>
        <authorList>
            <person name="Komaki H."/>
            <person name="Tamura T."/>
        </authorList>
    </citation>
    <scope>NUCLEOTIDE SEQUENCE</scope>
    <source>
        <strain evidence="1">NBRC 14913</strain>
    </source>
</reference>